<proteinExistence type="predicted"/>
<dbReference type="Proteomes" id="UP000024635">
    <property type="component" value="Unassembled WGS sequence"/>
</dbReference>
<evidence type="ECO:0000313" key="3">
    <source>
        <dbReference type="Proteomes" id="UP000024635"/>
    </source>
</evidence>
<keyword evidence="1" id="KW-1133">Transmembrane helix</keyword>
<accession>A0A016US21</accession>
<gene>
    <name evidence="2" type="primary">Acey_s0030.g2158</name>
    <name evidence="2" type="ORF">Y032_0030g2158</name>
</gene>
<feature type="transmembrane region" description="Helical" evidence="1">
    <location>
        <begin position="12"/>
        <end position="32"/>
    </location>
</feature>
<reference evidence="3" key="1">
    <citation type="journal article" date="2015" name="Nat. Genet.">
        <title>The genome and transcriptome of the zoonotic hookworm Ancylostoma ceylanicum identify infection-specific gene families.</title>
        <authorList>
            <person name="Schwarz E.M."/>
            <person name="Hu Y."/>
            <person name="Antoshechkin I."/>
            <person name="Miller M.M."/>
            <person name="Sternberg P.W."/>
            <person name="Aroian R.V."/>
        </authorList>
    </citation>
    <scope>NUCLEOTIDE SEQUENCE</scope>
    <source>
        <strain evidence="3">HY135</strain>
    </source>
</reference>
<evidence type="ECO:0000256" key="1">
    <source>
        <dbReference type="SAM" id="Phobius"/>
    </source>
</evidence>
<keyword evidence="1" id="KW-0812">Transmembrane</keyword>
<evidence type="ECO:0000313" key="2">
    <source>
        <dbReference type="EMBL" id="EYC17592.1"/>
    </source>
</evidence>
<dbReference type="EMBL" id="JARK01001366">
    <property type="protein sequence ID" value="EYC17592.1"/>
    <property type="molecule type" value="Genomic_DNA"/>
</dbReference>
<organism evidence="2 3">
    <name type="scientific">Ancylostoma ceylanicum</name>
    <dbReference type="NCBI Taxonomy" id="53326"/>
    <lineage>
        <taxon>Eukaryota</taxon>
        <taxon>Metazoa</taxon>
        <taxon>Ecdysozoa</taxon>
        <taxon>Nematoda</taxon>
        <taxon>Chromadorea</taxon>
        <taxon>Rhabditida</taxon>
        <taxon>Rhabditina</taxon>
        <taxon>Rhabditomorpha</taxon>
        <taxon>Strongyloidea</taxon>
        <taxon>Ancylostomatidae</taxon>
        <taxon>Ancylostomatinae</taxon>
        <taxon>Ancylostoma</taxon>
    </lineage>
</organism>
<keyword evidence="3" id="KW-1185">Reference proteome</keyword>
<comment type="caution">
    <text evidence="2">The sequence shown here is derived from an EMBL/GenBank/DDBJ whole genome shotgun (WGS) entry which is preliminary data.</text>
</comment>
<protein>
    <submittedName>
        <fullName evidence="2">Uncharacterized protein</fullName>
    </submittedName>
</protein>
<dbReference type="AlphaFoldDB" id="A0A016US21"/>
<name>A0A016US21_9BILA</name>
<sequence length="96" mass="10750">MLLVKSSITSQALLNVTCVEYIISFLLTFSLFRPLKDDDVLYYWGEGLCPVGRCRPPTYGCNEDTGLCFTPVPTTTTTTTFKPIICHPLGCWGYPF</sequence>
<keyword evidence="1" id="KW-0472">Membrane</keyword>